<keyword evidence="2" id="KW-1185">Reference proteome</keyword>
<evidence type="ECO:0000313" key="1">
    <source>
        <dbReference type="EMBL" id="KAL2337716.1"/>
    </source>
</evidence>
<evidence type="ECO:0000313" key="2">
    <source>
        <dbReference type="Proteomes" id="UP001603857"/>
    </source>
</evidence>
<name>A0ABD1MPI1_9FABA</name>
<accession>A0ABD1MPI1</accession>
<dbReference type="Proteomes" id="UP001603857">
    <property type="component" value="Unassembled WGS sequence"/>
</dbReference>
<reference evidence="1 2" key="1">
    <citation type="submission" date="2024-08" db="EMBL/GenBank/DDBJ databases">
        <title>Insights into the chromosomal genome structure of Flemingia macrophylla.</title>
        <authorList>
            <person name="Ding Y."/>
            <person name="Zhao Y."/>
            <person name="Bi W."/>
            <person name="Wu M."/>
            <person name="Zhao G."/>
            <person name="Gong Y."/>
            <person name="Li W."/>
            <person name="Zhang P."/>
        </authorList>
    </citation>
    <scope>NUCLEOTIDE SEQUENCE [LARGE SCALE GENOMIC DNA]</scope>
    <source>
        <strain evidence="1">DYQJB</strain>
        <tissue evidence="1">Leaf</tissue>
    </source>
</reference>
<proteinExistence type="predicted"/>
<protein>
    <submittedName>
        <fullName evidence="1">Uncharacterized protein</fullName>
    </submittedName>
</protein>
<organism evidence="1 2">
    <name type="scientific">Flemingia macrophylla</name>
    <dbReference type="NCBI Taxonomy" id="520843"/>
    <lineage>
        <taxon>Eukaryota</taxon>
        <taxon>Viridiplantae</taxon>
        <taxon>Streptophyta</taxon>
        <taxon>Embryophyta</taxon>
        <taxon>Tracheophyta</taxon>
        <taxon>Spermatophyta</taxon>
        <taxon>Magnoliopsida</taxon>
        <taxon>eudicotyledons</taxon>
        <taxon>Gunneridae</taxon>
        <taxon>Pentapetalae</taxon>
        <taxon>rosids</taxon>
        <taxon>fabids</taxon>
        <taxon>Fabales</taxon>
        <taxon>Fabaceae</taxon>
        <taxon>Papilionoideae</taxon>
        <taxon>50 kb inversion clade</taxon>
        <taxon>NPAAA clade</taxon>
        <taxon>indigoferoid/millettioid clade</taxon>
        <taxon>Phaseoleae</taxon>
        <taxon>Flemingia</taxon>
    </lineage>
</organism>
<sequence>MLKPFVAPHPAPRPRHSFSLQLCLFLLPGTYSAFIGPCLDIFLHFSLMHSCSMEVKVCWVRVAEVDEEEVDVVGVRVYLEEETVPLSLHFLYIVRIYLVLKIQPSKLNQRVNSLGFLMMQASSTVYEQDY</sequence>
<gene>
    <name evidence="1" type="ORF">Fmac_012162</name>
</gene>
<dbReference type="AlphaFoldDB" id="A0ABD1MPI1"/>
<dbReference type="EMBL" id="JBGMDY010000004">
    <property type="protein sequence ID" value="KAL2337716.1"/>
    <property type="molecule type" value="Genomic_DNA"/>
</dbReference>
<comment type="caution">
    <text evidence="1">The sequence shown here is derived from an EMBL/GenBank/DDBJ whole genome shotgun (WGS) entry which is preliminary data.</text>
</comment>